<feature type="active site" evidence="12">
    <location>
        <position position="131"/>
    </location>
</feature>
<comment type="cofactor">
    <cofactor evidence="12">
        <name>Zn(2+)</name>
        <dbReference type="ChEBI" id="CHEBI:29105"/>
    </cofactor>
    <text evidence="12">Binds 1 zinc ion per subunit.</text>
</comment>
<keyword evidence="8 12" id="KW-0862">Zinc</keyword>
<dbReference type="GO" id="GO:0004222">
    <property type="term" value="F:metalloendopeptidase activity"/>
    <property type="evidence" value="ECO:0007669"/>
    <property type="project" value="UniProtKB-UniRule"/>
</dbReference>
<keyword evidence="9 12" id="KW-1133">Transmembrane helix</keyword>
<dbReference type="GO" id="GO:0006508">
    <property type="term" value="P:proteolysis"/>
    <property type="evidence" value="ECO:0007669"/>
    <property type="project" value="UniProtKB-KW"/>
</dbReference>
<keyword evidence="4 12" id="KW-0645">Protease</keyword>
<feature type="transmembrane region" description="Helical" evidence="12">
    <location>
        <begin position="175"/>
        <end position="196"/>
    </location>
</feature>
<feature type="transmembrane region" description="Helical" evidence="12">
    <location>
        <begin position="141"/>
        <end position="163"/>
    </location>
</feature>
<comment type="similarity">
    <text evidence="2 12">Belongs to the peptidase M48B family.</text>
</comment>
<organism evidence="15 16">
    <name type="scientific">Rhizobium jaguaris</name>
    <dbReference type="NCBI Taxonomy" id="1312183"/>
    <lineage>
        <taxon>Bacteria</taxon>
        <taxon>Pseudomonadati</taxon>
        <taxon>Pseudomonadota</taxon>
        <taxon>Alphaproteobacteria</taxon>
        <taxon>Hyphomicrobiales</taxon>
        <taxon>Rhizobiaceae</taxon>
        <taxon>Rhizobium/Agrobacterium group</taxon>
        <taxon>Rhizobium</taxon>
    </lineage>
</organism>
<evidence type="ECO:0000256" key="6">
    <source>
        <dbReference type="ARBA" id="ARBA00022723"/>
    </source>
</evidence>
<dbReference type="PANTHER" id="PTHR43221">
    <property type="entry name" value="PROTEASE HTPX"/>
    <property type="match status" value="1"/>
</dbReference>
<dbReference type="PANTHER" id="PTHR43221:SF1">
    <property type="entry name" value="PROTEASE HTPX"/>
    <property type="match status" value="1"/>
</dbReference>
<evidence type="ECO:0000256" key="7">
    <source>
        <dbReference type="ARBA" id="ARBA00022801"/>
    </source>
</evidence>
<sequence length="328" mass="34825">MNLMRTAMLLAFMTALFMGVGYLIGGQAGMMIALVAAAGMNFFSYWNSDRMVLSTYNAQEVDERGAPEFYRIIHDLARNAGLPMPKVYLYDSPQPNAFATGRNPENAAVAASTGLLNALTPEEVAGVMAHELAHVQNRDTLTMTITATLAGAISMLGNFAFFFGGRRDSNNPLGIVGVLVAMIVAPLAAMLVQMAISRTREYSADRRGAEICGNPLWLASALGKIARGAELIPNEEAEGHPATAHMFIINPLSGARMDNLFSTHPDTENRIAALHEMARYGGGAGPTISTSPGFGSTGPILTANPVRKSRSVPNTGRGGSQPPKGPWS</sequence>
<feature type="binding site" evidence="12">
    <location>
        <position position="134"/>
    </location>
    <ligand>
        <name>Zn(2+)</name>
        <dbReference type="ChEBI" id="CHEBI:29105"/>
        <note>catalytic</note>
    </ligand>
</feature>
<dbReference type="OrthoDB" id="15218at2"/>
<evidence type="ECO:0000256" key="5">
    <source>
        <dbReference type="ARBA" id="ARBA00022692"/>
    </source>
</evidence>
<gene>
    <name evidence="12 15" type="primary">htpX</name>
    <name evidence="15" type="ORF">CCGE525_22065</name>
</gene>
<dbReference type="GO" id="GO:0005886">
    <property type="term" value="C:plasma membrane"/>
    <property type="evidence" value="ECO:0007669"/>
    <property type="project" value="UniProtKB-SubCell"/>
</dbReference>
<evidence type="ECO:0000256" key="11">
    <source>
        <dbReference type="ARBA" id="ARBA00023136"/>
    </source>
</evidence>
<feature type="transmembrane region" description="Helical" evidence="12">
    <location>
        <begin position="7"/>
        <end position="24"/>
    </location>
</feature>
<keyword evidence="11 12" id="KW-0472">Membrane</keyword>
<dbReference type="Proteomes" id="UP000282195">
    <property type="component" value="Chromosome"/>
</dbReference>
<accession>A0A387FZ76</accession>
<dbReference type="EMBL" id="CP032694">
    <property type="protein sequence ID" value="AYG61201.1"/>
    <property type="molecule type" value="Genomic_DNA"/>
</dbReference>
<evidence type="ECO:0000313" key="15">
    <source>
        <dbReference type="EMBL" id="AYG61201.1"/>
    </source>
</evidence>
<evidence type="ECO:0000256" key="9">
    <source>
        <dbReference type="ARBA" id="ARBA00022989"/>
    </source>
</evidence>
<dbReference type="KEGG" id="rjg:CCGE525_22065"/>
<evidence type="ECO:0000256" key="8">
    <source>
        <dbReference type="ARBA" id="ARBA00022833"/>
    </source>
</evidence>
<keyword evidence="16" id="KW-1185">Reference proteome</keyword>
<feature type="binding site" evidence="12">
    <location>
        <position position="201"/>
    </location>
    <ligand>
        <name>Zn(2+)</name>
        <dbReference type="ChEBI" id="CHEBI:29105"/>
        <note>catalytic</note>
    </ligand>
</feature>
<keyword evidence="3 12" id="KW-1003">Cell membrane</keyword>
<evidence type="ECO:0000256" key="13">
    <source>
        <dbReference type="SAM" id="MobiDB-lite"/>
    </source>
</evidence>
<keyword evidence="6 12" id="KW-0479">Metal-binding</keyword>
<dbReference type="Pfam" id="PF01435">
    <property type="entry name" value="Peptidase_M48"/>
    <property type="match status" value="1"/>
</dbReference>
<evidence type="ECO:0000256" key="4">
    <source>
        <dbReference type="ARBA" id="ARBA00022670"/>
    </source>
</evidence>
<name>A0A387FZ76_9HYPH</name>
<evidence type="ECO:0000256" key="10">
    <source>
        <dbReference type="ARBA" id="ARBA00023049"/>
    </source>
</evidence>
<dbReference type="InterPro" id="IPR001915">
    <property type="entry name" value="Peptidase_M48"/>
</dbReference>
<dbReference type="HAMAP" id="MF_00188">
    <property type="entry name" value="Pept_M48_protease_HtpX"/>
    <property type="match status" value="1"/>
</dbReference>
<dbReference type="InterPro" id="IPR022919">
    <property type="entry name" value="Pept_M48_protease_HtpX"/>
</dbReference>
<evidence type="ECO:0000313" key="16">
    <source>
        <dbReference type="Proteomes" id="UP000282195"/>
    </source>
</evidence>
<feature type="binding site" evidence="12">
    <location>
        <position position="130"/>
    </location>
    <ligand>
        <name>Zn(2+)</name>
        <dbReference type="ChEBI" id="CHEBI:29105"/>
        <note>catalytic</note>
    </ligand>
</feature>
<dbReference type="NCBIfam" id="NF002363">
    <property type="entry name" value="PRK01345.1"/>
    <property type="match status" value="1"/>
</dbReference>
<dbReference type="InterPro" id="IPR050083">
    <property type="entry name" value="HtpX_protease"/>
</dbReference>
<dbReference type="RefSeq" id="WP_120706153.1">
    <property type="nucleotide sequence ID" value="NZ_CP032694.1"/>
</dbReference>
<feature type="domain" description="Peptidase M48" evidence="14">
    <location>
        <begin position="68"/>
        <end position="277"/>
    </location>
</feature>
<keyword evidence="10 12" id="KW-0482">Metalloprotease</keyword>
<protein>
    <recommendedName>
        <fullName evidence="12">Protease HtpX homolog</fullName>
        <ecNumber evidence="12">3.4.24.-</ecNumber>
    </recommendedName>
</protein>
<dbReference type="Gene3D" id="3.30.2010.10">
    <property type="entry name" value="Metalloproteases ('zincins'), catalytic domain"/>
    <property type="match status" value="1"/>
</dbReference>
<evidence type="ECO:0000259" key="14">
    <source>
        <dbReference type="Pfam" id="PF01435"/>
    </source>
</evidence>
<dbReference type="EC" id="3.4.24.-" evidence="12"/>
<dbReference type="AlphaFoldDB" id="A0A387FZ76"/>
<keyword evidence="7 12" id="KW-0378">Hydrolase</keyword>
<evidence type="ECO:0000256" key="1">
    <source>
        <dbReference type="ARBA" id="ARBA00004651"/>
    </source>
</evidence>
<evidence type="ECO:0000256" key="3">
    <source>
        <dbReference type="ARBA" id="ARBA00022475"/>
    </source>
</evidence>
<dbReference type="CDD" id="cd07336">
    <property type="entry name" value="M48B_HtpX_like"/>
    <property type="match status" value="1"/>
</dbReference>
<evidence type="ECO:0000256" key="12">
    <source>
        <dbReference type="HAMAP-Rule" id="MF_00188"/>
    </source>
</evidence>
<keyword evidence="5 12" id="KW-0812">Transmembrane</keyword>
<dbReference type="GO" id="GO:0008270">
    <property type="term" value="F:zinc ion binding"/>
    <property type="evidence" value="ECO:0007669"/>
    <property type="project" value="UniProtKB-UniRule"/>
</dbReference>
<feature type="transmembrane region" description="Helical" evidence="12">
    <location>
        <begin position="30"/>
        <end position="46"/>
    </location>
</feature>
<dbReference type="NCBIfam" id="NF002826">
    <property type="entry name" value="PRK03001.1"/>
    <property type="match status" value="1"/>
</dbReference>
<proteinExistence type="inferred from homology"/>
<evidence type="ECO:0000256" key="2">
    <source>
        <dbReference type="ARBA" id="ARBA00009779"/>
    </source>
</evidence>
<feature type="region of interest" description="Disordered" evidence="13">
    <location>
        <begin position="288"/>
        <end position="328"/>
    </location>
</feature>
<comment type="subcellular location">
    <subcellularLocation>
        <location evidence="1 12">Cell membrane</location>
        <topology evidence="1 12">Multi-pass membrane protein</topology>
    </subcellularLocation>
</comment>
<reference evidence="15 16" key="1">
    <citation type="submission" date="2018-10" db="EMBL/GenBank/DDBJ databases">
        <title>Rhizobium etli, R. leguminosarum and a new Rhizobium genospecies from Phaseolus dumosus.</title>
        <authorList>
            <person name="Ramirez-Puebla S.T."/>
            <person name="Rogel-Hernandez M.A."/>
            <person name="Guerrero G."/>
            <person name="Ormeno-Orrillo E."/>
            <person name="Martinez-Romero J.C."/>
            <person name="Negrete-Yankelevich S."/>
            <person name="Martinez-Romero E."/>
        </authorList>
    </citation>
    <scope>NUCLEOTIDE SEQUENCE [LARGE SCALE GENOMIC DNA]</scope>
    <source>
        <strain evidence="15 16">CCGE525</strain>
    </source>
</reference>